<sequence length="395" mass="46378">MLTNLILVDNTSSRERKSSNDTMNKFKQALKGVPPETTVELENIKTNIDPLWKDIKEKHNRIIRFYKNAKEATINRCVKIKNFAWEINKYKQEKERESSSTDLFVPITTPEVEKMNKAFNQIKLKPAIIYLIYLYEQKRNKKDLKKYEDKINKLRGLAGNIQNFNLQFYEQQNLQALQKYIHINWSIKVVEEEKYKSYHFYNELLKIKFYFHWPTFTFKQSIHDPSYKPTPLGSGAQSFAESSRPSTSMQRSGRDSGHIIATPEEEEEGDDEEDEGEEEYDEEEDEEEDQPETAATAFRQDEGHGEIQPEGHQLGWQGGYPPQWTGQNIPWNHPYDASQFYAPQWTGQFDDHGRPIYYAYPGESSHQLGWQGHDPSHQLGWQGMESYTLKQDEQI</sequence>
<dbReference type="Proteomes" id="UP001497535">
    <property type="component" value="Unassembled WGS sequence"/>
</dbReference>
<dbReference type="EMBL" id="CAVMJV010000128">
    <property type="protein sequence ID" value="CAK5108287.1"/>
    <property type="molecule type" value="Genomic_DNA"/>
</dbReference>
<accession>A0ACB1AYH0</accession>
<evidence type="ECO:0000313" key="1">
    <source>
        <dbReference type="EMBL" id="CAK5108287.1"/>
    </source>
</evidence>
<organism evidence="1 2">
    <name type="scientific">Meloidogyne enterolobii</name>
    <name type="common">Root-knot nematode worm</name>
    <name type="synonym">Meloidogyne mayaguensis</name>
    <dbReference type="NCBI Taxonomy" id="390850"/>
    <lineage>
        <taxon>Eukaryota</taxon>
        <taxon>Metazoa</taxon>
        <taxon>Ecdysozoa</taxon>
        <taxon>Nematoda</taxon>
        <taxon>Chromadorea</taxon>
        <taxon>Rhabditida</taxon>
        <taxon>Tylenchina</taxon>
        <taxon>Tylenchomorpha</taxon>
        <taxon>Tylenchoidea</taxon>
        <taxon>Meloidogynidae</taxon>
        <taxon>Meloidogyninae</taxon>
        <taxon>Meloidogyne</taxon>
    </lineage>
</organism>
<gene>
    <name evidence="1" type="ORF">MENTE1834_LOCUS43905</name>
</gene>
<name>A0ACB1AYH0_MELEN</name>
<protein>
    <submittedName>
        <fullName evidence="1">Uncharacterized protein</fullName>
    </submittedName>
</protein>
<proteinExistence type="predicted"/>
<evidence type="ECO:0000313" key="2">
    <source>
        <dbReference type="Proteomes" id="UP001497535"/>
    </source>
</evidence>
<reference evidence="1" key="1">
    <citation type="submission" date="2023-11" db="EMBL/GenBank/DDBJ databases">
        <authorList>
            <person name="Poullet M."/>
        </authorList>
    </citation>
    <scope>NUCLEOTIDE SEQUENCE</scope>
    <source>
        <strain evidence="1">E1834</strain>
    </source>
</reference>
<comment type="caution">
    <text evidence="1">The sequence shown here is derived from an EMBL/GenBank/DDBJ whole genome shotgun (WGS) entry which is preliminary data.</text>
</comment>
<keyword evidence="2" id="KW-1185">Reference proteome</keyword>